<dbReference type="Proteomes" id="UP001154259">
    <property type="component" value="Unassembled WGS sequence"/>
</dbReference>
<dbReference type="FunFam" id="3.40.50.300:FF:000221">
    <property type="entry name" value="Multidrug ABC transporter ATP-binding protein"/>
    <property type="match status" value="1"/>
</dbReference>
<dbReference type="InterPro" id="IPR039421">
    <property type="entry name" value="Type_1_exporter"/>
</dbReference>
<dbReference type="Gene3D" id="1.20.1560.10">
    <property type="entry name" value="ABC transporter type 1, transmembrane domain"/>
    <property type="match status" value="1"/>
</dbReference>
<dbReference type="GO" id="GO:0005886">
    <property type="term" value="C:plasma membrane"/>
    <property type="evidence" value="ECO:0007669"/>
    <property type="project" value="UniProtKB-SubCell"/>
</dbReference>
<dbReference type="PANTHER" id="PTHR43394:SF1">
    <property type="entry name" value="ATP-BINDING CASSETTE SUB-FAMILY B MEMBER 10, MITOCHONDRIAL"/>
    <property type="match status" value="1"/>
</dbReference>
<feature type="transmembrane region" description="Helical" evidence="9">
    <location>
        <begin position="162"/>
        <end position="180"/>
    </location>
</feature>
<evidence type="ECO:0000256" key="8">
    <source>
        <dbReference type="ARBA" id="ARBA00023136"/>
    </source>
</evidence>
<accession>A0A9W4TQG3</accession>
<feature type="transmembrane region" description="Helical" evidence="9">
    <location>
        <begin position="246"/>
        <end position="268"/>
    </location>
</feature>
<keyword evidence="8 9" id="KW-0472">Membrane</keyword>
<dbReference type="SUPFAM" id="SSF52540">
    <property type="entry name" value="P-loop containing nucleoside triphosphate hydrolases"/>
    <property type="match status" value="1"/>
</dbReference>
<dbReference type="InterPro" id="IPR027417">
    <property type="entry name" value="P-loop_NTPase"/>
</dbReference>
<dbReference type="InterPro" id="IPR003439">
    <property type="entry name" value="ABC_transporter-like_ATP-bd"/>
</dbReference>
<dbReference type="Pfam" id="PF00005">
    <property type="entry name" value="ABC_tran"/>
    <property type="match status" value="1"/>
</dbReference>
<dbReference type="PROSITE" id="PS00211">
    <property type="entry name" value="ABC_TRANSPORTER_1"/>
    <property type="match status" value="1"/>
</dbReference>
<dbReference type="PROSITE" id="PS50929">
    <property type="entry name" value="ABC_TM1F"/>
    <property type="match status" value="1"/>
</dbReference>
<evidence type="ECO:0000256" key="2">
    <source>
        <dbReference type="ARBA" id="ARBA00022448"/>
    </source>
</evidence>
<evidence type="ECO:0000313" key="13">
    <source>
        <dbReference type="EMBL" id="CAI3957768.1"/>
    </source>
</evidence>
<comment type="caution">
    <text evidence="12">The sequence shown here is derived from an EMBL/GenBank/DDBJ whole genome shotgun (WGS) entry which is preliminary data.</text>
</comment>
<dbReference type="EMBL" id="CAMXCM010000008">
    <property type="protein sequence ID" value="CAI3955593.1"/>
    <property type="molecule type" value="Genomic_DNA"/>
</dbReference>
<dbReference type="InterPro" id="IPR017871">
    <property type="entry name" value="ABC_transporter-like_CS"/>
</dbReference>
<dbReference type="InterPro" id="IPR011527">
    <property type="entry name" value="ABC1_TM_dom"/>
</dbReference>
<dbReference type="PROSITE" id="PS50893">
    <property type="entry name" value="ABC_TRANSPORTER_2"/>
    <property type="match status" value="1"/>
</dbReference>
<protein>
    <submittedName>
        <fullName evidence="12 13">ATPase and permease component (MdlB)</fullName>
    </submittedName>
</protein>
<feature type="domain" description="ABC transporter" evidence="10">
    <location>
        <begin position="335"/>
        <end position="570"/>
    </location>
</feature>
<dbReference type="EMBL" id="CAMXCS010000008">
    <property type="protein sequence ID" value="CAI3957768.1"/>
    <property type="molecule type" value="Genomic_DNA"/>
</dbReference>
<keyword evidence="2" id="KW-0813">Transport</keyword>
<feature type="domain" description="ABC transmembrane type-1" evidence="11">
    <location>
        <begin position="21"/>
        <end position="303"/>
    </location>
</feature>
<dbReference type="PANTHER" id="PTHR43394">
    <property type="entry name" value="ATP-DEPENDENT PERMEASE MDL1, MITOCHONDRIAL"/>
    <property type="match status" value="1"/>
</dbReference>
<dbReference type="SUPFAM" id="SSF90123">
    <property type="entry name" value="ABC transporter transmembrane region"/>
    <property type="match status" value="1"/>
</dbReference>
<organism evidence="12 14">
    <name type="scientific">Commensalibacter communis</name>
    <dbReference type="NCBI Taxonomy" id="2972786"/>
    <lineage>
        <taxon>Bacteria</taxon>
        <taxon>Pseudomonadati</taxon>
        <taxon>Pseudomonadota</taxon>
        <taxon>Alphaproteobacteria</taxon>
        <taxon>Acetobacterales</taxon>
        <taxon>Acetobacteraceae</taxon>
    </lineage>
</organism>
<dbReference type="Pfam" id="PF00664">
    <property type="entry name" value="ABC_membrane"/>
    <property type="match status" value="1"/>
</dbReference>
<sequence length="576" mass="62507">MSNKNILGLIPLLKGQYSLLILTIISGIISQGATLATLAMGGWIVGKAIAGSLWQDLVTHCVCFAVIVMIVAASRWWQAHISHKLAFTLIEKLRLGIYDGIERSAPNAILGKRIGELASVATADAELMEHFYAHTVADYVGAVFIPFIALCILFTIHPLLTVTLVPFLIFVGIIPYWLGVKAHNQGKIVMDKLGELNAETVEVIQGQKDIIIFGRTKEIFNRLMTLSKALISAQSHYGRRVGMEQAMIDSATALGIICVTWVGSLLMADGLLPLSLLPLAIMLAGGALAPIVEVTQTARKLGELKAGASRILTIFHQKHQIIDKGTAPAPTETSICFDNVSFGYGNDRGNVLTQLDFMISPGETVALVGYSGAGKSTAINLLLRFCDVTEGAIRIGGRDLRDLPVAILRQLIAYVPQDIHLFNESIIDNIRLGKPEASLEEVKKASKQAQAHDFIVSFPKGYDTICGEAGSRLSGGQKQRIAIARALLMQSPILLLDEASSRLDNENEHAFQKTLSTISHRCTIILISHRVSTMQAVDRILLMDNGKIVAQGKHKELLLSQGIYAKLIASSKKTQL</sequence>
<evidence type="ECO:0000256" key="5">
    <source>
        <dbReference type="ARBA" id="ARBA00022741"/>
    </source>
</evidence>
<feature type="transmembrane region" description="Helical" evidence="9">
    <location>
        <begin position="136"/>
        <end position="156"/>
    </location>
</feature>
<keyword evidence="15" id="KW-1185">Reference proteome</keyword>
<comment type="subcellular location">
    <subcellularLocation>
        <location evidence="1">Cell membrane</location>
        <topology evidence="1">Multi-pass membrane protein</topology>
    </subcellularLocation>
</comment>
<evidence type="ECO:0000259" key="10">
    <source>
        <dbReference type="PROSITE" id="PS50893"/>
    </source>
</evidence>
<evidence type="ECO:0000256" key="4">
    <source>
        <dbReference type="ARBA" id="ARBA00022692"/>
    </source>
</evidence>
<feature type="transmembrane region" description="Helical" evidence="9">
    <location>
        <begin position="20"/>
        <end position="45"/>
    </location>
</feature>
<dbReference type="InterPro" id="IPR036640">
    <property type="entry name" value="ABC1_TM_sf"/>
</dbReference>
<feature type="transmembrane region" description="Helical" evidence="9">
    <location>
        <begin position="274"/>
        <end position="292"/>
    </location>
</feature>
<keyword evidence="5" id="KW-0547">Nucleotide-binding</keyword>
<dbReference type="InterPro" id="IPR003593">
    <property type="entry name" value="AAA+_ATPase"/>
</dbReference>
<dbReference type="RefSeq" id="WP_271790522.1">
    <property type="nucleotide sequence ID" value="NZ_CAMXCM010000008.1"/>
</dbReference>
<name>A0A9W4TQG3_9PROT</name>
<dbReference type="SMART" id="SM00382">
    <property type="entry name" value="AAA"/>
    <property type="match status" value="1"/>
</dbReference>
<dbReference type="Gene3D" id="3.40.50.300">
    <property type="entry name" value="P-loop containing nucleotide triphosphate hydrolases"/>
    <property type="match status" value="1"/>
</dbReference>
<reference evidence="12" key="1">
    <citation type="submission" date="2022-10" db="EMBL/GenBank/DDBJ databases">
        <authorList>
            <person name="Botero Cardona J."/>
        </authorList>
    </citation>
    <scope>NUCLEOTIDE SEQUENCE</scope>
    <source>
        <strain evidence="12">LMG 31819</strain>
        <strain evidence="13">R-53529</strain>
    </source>
</reference>
<evidence type="ECO:0000256" key="3">
    <source>
        <dbReference type="ARBA" id="ARBA00022475"/>
    </source>
</evidence>
<evidence type="ECO:0000313" key="14">
    <source>
        <dbReference type="Proteomes" id="UP001154255"/>
    </source>
</evidence>
<evidence type="ECO:0000256" key="7">
    <source>
        <dbReference type="ARBA" id="ARBA00022989"/>
    </source>
</evidence>
<dbReference type="GO" id="GO:0016887">
    <property type="term" value="F:ATP hydrolysis activity"/>
    <property type="evidence" value="ECO:0007669"/>
    <property type="project" value="InterPro"/>
</dbReference>
<evidence type="ECO:0000256" key="1">
    <source>
        <dbReference type="ARBA" id="ARBA00004651"/>
    </source>
</evidence>
<dbReference type="GO" id="GO:0015421">
    <property type="term" value="F:ABC-type oligopeptide transporter activity"/>
    <property type="evidence" value="ECO:0007669"/>
    <property type="project" value="TreeGrafter"/>
</dbReference>
<dbReference type="Proteomes" id="UP001154255">
    <property type="component" value="Unassembled WGS sequence"/>
</dbReference>
<proteinExistence type="predicted"/>
<keyword evidence="3" id="KW-1003">Cell membrane</keyword>
<keyword evidence="6" id="KW-0067">ATP-binding</keyword>
<feature type="transmembrane region" description="Helical" evidence="9">
    <location>
        <begin position="57"/>
        <end position="77"/>
    </location>
</feature>
<evidence type="ECO:0000259" key="11">
    <source>
        <dbReference type="PROSITE" id="PS50929"/>
    </source>
</evidence>
<keyword evidence="4 9" id="KW-0812">Transmembrane</keyword>
<evidence type="ECO:0000313" key="12">
    <source>
        <dbReference type="EMBL" id="CAI3955593.1"/>
    </source>
</evidence>
<keyword evidence="7 9" id="KW-1133">Transmembrane helix</keyword>
<evidence type="ECO:0000313" key="15">
    <source>
        <dbReference type="Proteomes" id="UP001154259"/>
    </source>
</evidence>
<evidence type="ECO:0000256" key="6">
    <source>
        <dbReference type="ARBA" id="ARBA00022840"/>
    </source>
</evidence>
<evidence type="ECO:0000256" key="9">
    <source>
        <dbReference type="SAM" id="Phobius"/>
    </source>
</evidence>
<dbReference type="AlphaFoldDB" id="A0A9W4TQG3"/>
<dbReference type="GO" id="GO:0005524">
    <property type="term" value="F:ATP binding"/>
    <property type="evidence" value="ECO:0007669"/>
    <property type="project" value="UniProtKB-KW"/>
</dbReference>
<gene>
    <name evidence="13" type="ORF">R53529_LOCUS2103</name>
    <name evidence="12" type="ORF">R53530_LOCUS2100</name>
</gene>